<feature type="compositionally biased region" description="Acidic residues" evidence="1">
    <location>
        <begin position="179"/>
        <end position="209"/>
    </location>
</feature>
<dbReference type="Proteomes" id="UP000035021">
    <property type="component" value="Unassembled WGS sequence"/>
</dbReference>
<protein>
    <submittedName>
        <fullName evidence="2">Uncharacterized protein</fullName>
    </submittedName>
</protein>
<evidence type="ECO:0000313" key="3">
    <source>
        <dbReference type="Proteomes" id="UP000035021"/>
    </source>
</evidence>
<proteinExistence type="predicted"/>
<keyword evidence="3" id="KW-1185">Reference proteome</keyword>
<feature type="region of interest" description="Disordered" evidence="1">
    <location>
        <begin position="168"/>
        <end position="251"/>
    </location>
</feature>
<sequence>MHDPIAAGALMSRLEEIADELYGLTPDRFVARRSELAKEARSEGDRKLAKAVSGLRRPTQSAWAVNQWVRAEPDNCGLIAELAADLTAAQRRSDVGAIRSLSTRRKEVVAASARGVVDTADGLGVTLSENMIREVVQTLRAAIADRDTLDLLRRGRLTSSVEYSGFGPAGVFVVPDPASDTDDTEATDTAPDDTGPDDTPPDDDAEADEAAARRRELEERLARAESVEQEARDDLTEASSAVDEASSEVDELAGRVRELREQLSRVEDELRFARQRLSAAEKGRSEAKAALREAIAEAGEIRAALADLD</sequence>
<organism evidence="2 3">
    <name type="scientific">Gordonia paraffinivorans NBRC 108238</name>
    <dbReference type="NCBI Taxonomy" id="1223543"/>
    <lineage>
        <taxon>Bacteria</taxon>
        <taxon>Bacillati</taxon>
        <taxon>Actinomycetota</taxon>
        <taxon>Actinomycetes</taxon>
        <taxon>Mycobacteriales</taxon>
        <taxon>Gordoniaceae</taxon>
        <taxon>Gordonia</taxon>
    </lineage>
</organism>
<evidence type="ECO:0000256" key="1">
    <source>
        <dbReference type="SAM" id="MobiDB-lite"/>
    </source>
</evidence>
<reference evidence="2 3" key="1">
    <citation type="submission" date="2013-02" db="EMBL/GenBank/DDBJ databases">
        <title>Whole genome shotgun sequence of Gordonia paraffinivorans NBRC 108238.</title>
        <authorList>
            <person name="Isaki-Nakamura S."/>
            <person name="Hosoyama A."/>
            <person name="Tsuchikane K."/>
            <person name="Ando Y."/>
            <person name="Baba S."/>
            <person name="Ohji S."/>
            <person name="Hamada M."/>
            <person name="Tamura T."/>
            <person name="Yamazoe A."/>
            <person name="Yamazaki S."/>
            <person name="Fujita N."/>
        </authorList>
    </citation>
    <scope>NUCLEOTIDE SEQUENCE [LARGE SCALE GENOMIC DNA]</scope>
    <source>
        <strain evidence="2 3">NBRC 108238</strain>
    </source>
</reference>
<feature type="compositionally biased region" description="Basic and acidic residues" evidence="1">
    <location>
        <begin position="210"/>
        <end position="235"/>
    </location>
</feature>
<dbReference type="SUPFAM" id="SSF57997">
    <property type="entry name" value="Tropomyosin"/>
    <property type="match status" value="1"/>
</dbReference>
<dbReference type="EMBL" id="BAOQ01000021">
    <property type="protein sequence ID" value="GAC84358.1"/>
    <property type="molecule type" value="Genomic_DNA"/>
</dbReference>
<comment type="caution">
    <text evidence="2">The sequence shown here is derived from an EMBL/GenBank/DDBJ whole genome shotgun (WGS) entry which is preliminary data.</text>
</comment>
<name>A0ABQ0ILD6_9ACTN</name>
<gene>
    <name evidence="2" type="ORF">GP2_021_00760</name>
</gene>
<accession>A0ABQ0ILD6</accession>
<evidence type="ECO:0000313" key="2">
    <source>
        <dbReference type="EMBL" id="GAC84358.1"/>
    </source>
</evidence>